<evidence type="ECO:0000256" key="1">
    <source>
        <dbReference type="ARBA" id="ARBA00009437"/>
    </source>
</evidence>
<dbReference type="InterPro" id="IPR036388">
    <property type="entry name" value="WH-like_DNA-bd_sf"/>
</dbReference>
<dbReference type="FunFam" id="1.10.10.10:FF:000001">
    <property type="entry name" value="LysR family transcriptional regulator"/>
    <property type="match status" value="1"/>
</dbReference>
<reference evidence="6" key="1">
    <citation type="submission" date="2022-12" db="EMBL/GenBank/DDBJ databases">
        <title>Draft genome sequence of the thermophilic strain Brevibacillus thermoruber HT42, isolated from Los Humeros, Puebla, Mexico, with biotechnological potential.</title>
        <authorList>
            <person name="Lara Sanchez J."/>
            <person name="Solis Palacios R."/>
            <person name="Bustos Baena A.S."/>
            <person name="Ruz Baez A.E."/>
            <person name="Espinosa Luna G."/>
            <person name="Oliart Ros R.M."/>
        </authorList>
    </citation>
    <scope>NUCLEOTIDE SEQUENCE</scope>
    <source>
        <strain evidence="6">HT42</strain>
    </source>
</reference>
<dbReference type="AlphaFoldDB" id="A0A9X3Z1R1"/>
<comment type="similarity">
    <text evidence="1">Belongs to the LysR transcriptional regulatory family.</text>
</comment>
<gene>
    <name evidence="6" type="ORF">O3V59_01265</name>
</gene>
<dbReference type="Proteomes" id="UP001151071">
    <property type="component" value="Unassembled WGS sequence"/>
</dbReference>
<keyword evidence="3" id="KW-0238">DNA-binding</keyword>
<feature type="domain" description="HTH lysR-type" evidence="5">
    <location>
        <begin position="1"/>
        <end position="58"/>
    </location>
</feature>
<evidence type="ECO:0000313" key="7">
    <source>
        <dbReference type="Proteomes" id="UP001151071"/>
    </source>
</evidence>
<dbReference type="GO" id="GO:0000976">
    <property type="term" value="F:transcription cis-regulatory region binding"/>
    <property type="evidence" value="ECO:0007669"/>
    <property type="project" value="TreeGrafter"/>
</dbReference>
<dbReference type="PROSITE" id="PS50931">
    <property type="entry name" value="HTH_LYSR"/>
    <property type="match status" value="1"/>
</dbReference>
<evidence type="ECO:0000256" key="3">
    <source>
        <dbReference type="ARBA" id="ARBA00023125"/>
    </source>
</evidence>
<dbReference type="PANTHER" id="PTHR30126">
    <property type="entry name" value="HTH-TYPE TRANSCRIPTIONAL REGULATOR"/>
    <property type="match status" value="1"/>
</dbReference>
<comment type="caution">
    <text evidence="6">The sequence shown here is derived from an EMBL/GenBank/DDBJ whole genome shotgun (WGS) entry which is preliminary data.</text>
</comment>
<dbReference type="RefSeq" id="WP_044897639.1">
    <property type="nucleotide sequence ID" value="NZ_JAPYYP010000001.1"/>
</dbReference>
<protein>
    <submittedName>
        <fullName evidence="6">LysR family transcriptional regulator</fullName>
    </submittedName>
</protein>
<dbReference type="EMBL" id="JAPYYP010000001">
    <property type="protein sequence ID" value="MDA5106981.1"/>
    <property type="molecule type" value="Genomic_DNA"/>
</dbReference>
<dbReference type="Pfam" id="PF00126">
    <property type="entry name" value="HTH_1"/>
    <property type="match status" value="1"/>
</dbReference>
<dbReference type="InterPro" id="IPR036390">
    <property type="entry name" value="WH_DNA-bd_sf"/>
</dbReference>
<keyword evidence="2" id="KW-0805">Transcription regulation</keyword>
<evidence type="ECO:0000256" key="4">
    <source>
        <dbReference type="ARBA" id="ARBA00023163"/>
    </source>
</evidence>
<sequence>MDLQSLEVFLAIARHGSLNRAAHAMFLAQSTVTHRLKQLERQVGTPLFVRTATGVSLTGEGRRLLPVAAAVVEQLRAFSQHREKRQALTIVAGKAFASYELPRLIGEYRRAHPHFTCFVRSTLYEESISALLTGAADIAFLGHEVYHPHIHQEFLPSDRILLVTAPEHPWACGFPGFSRWGAEPVIAFGDHTAPFRQRVDRFLAQHGVFPNVIMELDSFSAVKKMVLQQFGVTMLPERTIREEVDAGRLIAMDIAGGELTRPTLIAYLHAKKEDDAFQRFVQWIKDAY</sequence>
<dbReference type="GO" id="GO:0003700">
    <property type="term" value="F:DNA-binding transcription factor activity"/>
    <property type="evidence" value="ECO:0007669"/>
    <property type="project" value="InterPro"/>
</dbReference>
<dbReference type="Gene3D" id="3.40.190.290">
    <property type="match status" value="1"/>
</dbReference>
<dbReference type="PANTHER" id="PTHR30126:SF40">
    <property type="entry name" value="HTH-TYPE TRANSCRIPTIONAL REGULATOR GLTR"/>
    <property type="match status" value="1"/>
</dbReference>
<organism evidence="6 7">
    <name type="scientific">Brevibacillus thermoruber</name>
    <dbReference type="NCBI Taxonomy" id="33942"/>
    <lineage>
        <taxon>Bacteria</taxon>
        <taxon>Bacillati</taxon>
        <taxon>Bacillota</taxon>
        <taxon>Bacilli</taxon>
        <taxon>Bacillales</taxon>
        <taxon>Paenibacillaceae</taxon>
        <taxon>Brevibacillus</taxon>
    </lineage>
</organism>
<evidence type="ECO:0000313" key="6">
    <source>
        <dbReference type="EMBL" id="MDA5106981.1"/>
    </source>
</evidence>
<dbReference type="Gene3D" id="1.10.10.10">
    <property type="entry name" value="Winged helix-like DNA-binding domain superfamily/Winged helix DNA-binding domain"/>
    <property type="match status" value="1"/>
</dbReference>
<evidence type="ECO:0000256" key="2">
    <source>
        <dbReference type="ARBA" id="ARBA00023015"/>
    </source>
</evidence>
<dbReference type="InterPro" id="IPR000847">
    <property type="entry name" value="LysR_HTH_N"/>
</dbReference>
<accession>A0A9X3Z1R1</accession>
<evidence type="ECO:0000259" key="5">
    <source>
        <dbReference type="PROSITE" id="PS50931"/>
    </source>
</evidence>
<dbReference type="PRINTS" id="PR00039">
    <property type="entry name" value="HTHLYSR"/>
</dbReference>
<dbReference type="SUPFAM" id="SSF46785">
    <property type="entry name" value="Winged helix' DNA-binding domain"/>
    <property type="match status" value="1"/>
</dbReference>
<keyword evidence="4" id="KW-0804">Transcription</keyword>
<name>A0A9X3Z1R1_9BACL</name>
<dbReference type="SUPFAM" id="SSF53850">
    <property type="entry name" value="Periplasmic binding protein-like II"/>
    <property type="match status" value="1"/>
</dbReference>
<dbReference type="Pfam" id="PF03466">
    <property type="entry name" value="LysR_substrate"/>
    <property type="match status" value="1"/>
</dbReference>
<dbReference type="InterPro" id="IPR005119">
    <property type="entry name" value="LysR_subst-bd"/>
</dbReference>
<proteinExistence type="inferred from homology"/>
<keyword evidence="7" id="KW-1185">Reference proteome</keyword>